<gene>
    <name evidence="2" type="ORF">GIY30_03860</name>
</gene>
<accession>A0A6L7GLP9</accession>
<reference evidence="2 3" key="1">
    <citation type="submission" date="2019-11" db="EMBL/GenBank/DDBJ databases">
        <title>Gordonia sp. nov., a novel actinobacterium isolated from mangrove soil in Hainan.</title>
        <authorList>
            <person name="Huang X."/>
            <person name="Xie Y."/>
            <person name="Chu X."/>
            <person name="Xiao K."/>
        </authorList>
    </citation>
    <scope>NUCLEOTIDE SEQUENCE [LARGE SCALE GENOMIC DNA]</scope>
    <source>
        <strain evidence="2 3">HNM0687</strain>
    </source>
</reference>
<keyword evidence="1" id="KW-0812">Transmembrane</keyword>
<feature type="transmembrane region" description="Helical" evidence="1">
    <location>
        <begin position="60"/>
        <end position="79"/>
    </location>
</feature>
<proteinExistence type="predicted"/>
<name>A0A6L7GLP9_9ACTN</name>
<dbReference type="EMBL" id="WMBR01000001">
    <property type="protein sequence ID" value="MXP20492.1"/>
    <property type="molecule type" value="Genomic_DNA"/>
</dbReference>
<keyword evidence="3" id="KW-1185">Reference proteome</keyword>
<keyword evidence="1" id="KW-0472">Membrane</keyword>
<organism evidence="2 3">
    <name type="scientific">Gordonia mangrovi</name>
    <dbReference type="NCBI Taxonomy" id="2665643"/>
    <lineage>
        <taxon>Bacteria</taxon>
        <taxon>Bacillati</taxon>
        <taxon>Actinomycetota</taxon>
        <taxon>Actinomycetes</taxon>
        <taxon>Mycobacteriales</taxon>
        <taxon>Gordoniaceae</taxon>
        <taxon>Gordonia</taxon>
    </lineage>
</organism>
<evidence type="ECO:0000313" key="2">
    <source>
        <dbReference type="EMBL" id="MXP20492.1"/>
    </source>
</evidence>
<feature type="transmembrane region" description="Helical" evidence="1">
    <location>
        <begin position="171"/>
        <end position="190"/>
    </location>
</feature>
<dbReference type="Proteomes" id="UP000475545">
    <property type="component" value="Unassembled WGS sequence"/>
</dbReference>
<evidence type="ECO:0000313" key="3">
    <source>
        <dbReference type="Proteomes" id="UP000475545"/>
    </source>
</evidence>
<feature type="transmembrane region" description="Helical" evidence="1">
    <location>
        <begin position="113"/>
        <end position="133"/>
    </location>
</feature>
<keyword evidence="1" id="KW-1133">Transmembrane helix</keyword>
<sequence length="365" mass="38362">MMVGPDIARRASAGPTVDDTTDLFGLRSPLVVRALLVLGVIYVVVTVGTCWSIASVWSWIGFGAAFLILAVDLAVLTHVRGDPVRAWTTILALGLLLGGTALAWWSVPGATFEPVQCLPAAITGVVILALLVVRGRIGAAWVGAVGMSLSAGTWAAALGLGFAAGLVFTSWVYPVMLFASLFGVMLRPLADTIRMLRARAVRHASESAASGAAAVERERQLALLDRQARPLLEQVAAAHDFTPDEVIRARLVEAGLRDGIRAPAWQSARVRAAVWQARQRGVAVVLLDDGGLADAPALQSRLDELLIAELAAMGSGRVTARVMPPERPARASIVLTDRSGVRRYVCAQNGYITGGAGPDAGVEPT</sequence>
<protein>
    <submittedName>
        <fullName evidence="2">Uncharacterized protein</fullName>
    </submittedName>
</protein>
<evidence type="ECO:0000256" key="1">
    <source>
        <dbReference type="SAM" id="Phobius"/>
    </source>
</evidence>
<feature type="transmembrane region" description="Helical" evidence="1">
    <location>
        <begin position="86"/>
        <end position="107"/>
    </location>
</feature>
<dbReference type="AlphaFoldDB" id="A0A6L7GLP9"/>
<dbReference type="RefSeq" id="WP_160900629.1">
    <property type="nucleotide sequence ID" value="NZ_CP102850.1"/>
</dbReference>
<feature type="transmembrane region" description="Helical" evidence="1">
    <location>
        <begin position="140"/>
        <end position="165"/>
    </location>
</feature>
<feature type="transmembrane region" description="Helical" evidence="1">
    <location>
        <begin position="30"/>
        <end position="54"/>
    </location>
</feature>
<comment type="caution">
    <text evidence="2">The sequence shown here is derived from an EMBL/GenBank/DDBJ whole genome shotgun (WGS) entry which is preliminary data.</text>
</comment>